<dbReference type="Pfam" id="PF13490">
    <property type="entry name" value="zf-HC2"/>
    <property type="match status" value="1"/>
</dbReference>
<accession>A0AAW4L8L0</accession>
<evidence type="ECO:0000259" key="2">
    <source>
        <dbReference type="Pfam" id="PF13490"/>
    </source>
</evidence>
<dbReference type="AlphaFoldDB" id="A0AAW4L8L0"/>
<organism evidence="3 4">
    <name type="scientific">Geoanaerobacter pelophilus</name>
    <dbReference type="NCBI Taxonomy" id="60036"/>
    <lineage>
        <taxon>Bacteria</taxon>
        <taxon>Pseudomonadati</taxon>
        <taxon>Thermodesulfobacteriota</taxon>
        <taxon>Desulfuromonadia</taxon>
        <taxon>Geobacterales</taxon>
        <taxon>Geobacteraceae</taxon>
        <taxon>Geoanaerobacter</taxon>
    </lineage>
</organism>
<evidence type="ECO:0000256" key="1">
    <source>
        <dbReference type="SAM" id="Phobius"/>
    </source>
</evidence>
<keyword evidence="1" id="KW-0472">Membrane</keyword>
<dbReference type="EMBL" id="JAHCVJ010000012">
    <property type="protein sequence ID" value="MBT0666482.1"/>
    <property type="molecule type" value="Genomic_DNA"/>
</dbReference>
<gene>
    <name evidence="3" type="ORF">KI809_19410</name>
</gene>
<keyword evidence="1" id="KW-1133">Transmembrane helix</keyword>
<proteinExistence type="predicted"/>
<keyword evidence="1" id="KW-0812">Transmembrane</keyword>
<evidence type="ECO:0000313" key="3">
    <source>
        <dbReference type="EMBL" id="MBT0666482.1"/>
    </source>
</evidence>
<dbReference type="Gene3D" id="1.10.10.1320">
    <property type="entry name" value="Anti-sigma factor, zinc-finger domain"/>
    <property type="match status" value="1"/>
</dbReference>
<evidence type="ECO:0000313" key="4">
    <source>
        <dbReference type="Proteomes" id="UP000811899"/>
    </source>
</evidence>
<dbReference type="RefSeq" id="WP_214173252.1">
    <property type="nucleotide sequence ID" value="NZ_JAHCVJ010000012.1"/>
</dbReference>
<name>A0AAW4L8L0_9BACT</name>
<comment type="caution">
    <text evidence="3">The sequence shown here is derived from an EMBL/GenBank/DDBJ whole genome shotgun (WGS) entry which is preliminary data.</text>
</comment>
<dbReference type="InterPro" id="IPR041916">
    <property type="entry name" value="Anti_sigma_zinc_sf"/>
</dbReference>
<sequence>MKCSKAGKYLWSYIDNELGAQDVDLLESHLNHCEQCTGQLEQIRHLRGMFNQAQRFTAPSALKARIMEKVNEAPVKGFSLFPIFIRFAEVGVFVLTISAGIMSGGMLISSFALHHRGEAIISSLSLDTFEALPPDSLGRAYLAMTEERR</sequence>
<feature type="transmembrane region" description="Helical" evidence="1">
    <location>
        <begin position="90"/>
        <end position="113"/>
    </location>
</feature>
<protein>
    <submittedName>
        <fullName evidence="3">Zf-HC2 domain-containing protein</fullName>
    </submittedName>
</protein>
<reference evidence="3 4" key="1">
    <citation type="submission" date="2021-05" db="EMBL/GenBank/DDBJ databases">
        <title>The draft genome of Geobacter pelophilus DSM 12255.</title>
        <authorList>
            <person name="Xu Z."/>
            <person name="Masuda Y."/>
            <person name="Itoh H."/>
            <person name="Senoo K."/>
        </authorList>
    </citation>
    <scope>NUCLEOTIDE SEQUENCE [LARGE SCALE GENOMIC DNA]</scope>
    <source>
        <strain evidence="3 4">DSM 12255</strain>
    </source>
</reference>
<feature type="domain" description="Putative zinc-finger" evidence="2">
    <location>
        <begin position="3"/>
        <end position="36"/>
    </location>
</feature>
<keyword evidence="4" id="KW-1185">Reference proteome</keyword>
<dbReference type="InterPro" id="IPR027383">
    <property type="entry name" value="Znf_put"/>
</dbReference>
<dbReference type="Proteomes" id="UP000811899">
    <property type="component" value="Unassembled WGS sequence"/>
</dbReference>